<evidence type="ECO:0000259" key="7">
    <source>
        <dbReference type="Pfam" id="PF01447"/>
    </source>
</evidence>
<dbReference type="GO" id="GO:0046872">
    <property type="term" value="F:metal ion binding"/>
    <property type="evidence" value="ECO:0007669"/>
    <property type="project" value="UniProtKB-KW"/>
</dbReference>
<dbReference type="InterPro" id="IPR013856">
    <property type="entry name" value="Peptidase_M4_domain"/>
</dbReference>
<dbReference type="OrthoDB" id="5332336at2759"/>
<dbReference type="Gene3D" id="3.10.170.10">
    <property type="match status" value="1"/>
</dbReference>
<evidence type="ECO:0000256" key="3">
    <source>
        <dbReference type="ARBA" id="ARBA00022723"/>
    </source>
</evidence>
<dbReference type="InterPro" id="IPR023612">
    <property type="entry name" value="Peptidase_M4"/>
</dbReference>
<dbReference type="Pfam" id="PF01447">
    <property type="entry name" value="Peptidase_M4"/>
    <property type="match status" value="1"/>
</dbReference>
<evidence type="ECO:0000256" key="4">
    <source>
        <dbReference type="ARBA" id="ARBA00022801"/>
    </source>
</evidence>
<keyword evidence="4" id="KW-0378">Hydrolase</keyword>
<evidence type="ECO:0000256" key="2">
    <source>
        <dbReference type="ARBA" id="ARBA00022670"/>
    </source>
</evidence>
<evidence type="ECO:0000259" key="8">
    <source>
        <dbReference type="Pfam" id="PF02868"/>
    </source>
</evidence>
<evidence type="ECO:0000313" key="9">
    <source>
        <dbReference type="EMBL" id="KAF2404785.1"/>
    </source>
</evidence>
<evidence type="ECO:0000256" key="5">
    <source>
        <dbReference type="ARBA" id="ARBA00022833"/>
    </source>
</evidence>
<keyword evidence="6" id="KW-0482">Metalloprotease</keyword>
<sequence length="428" mass="47215">MNGPGQSIVSPHLLDALATSEDPETRRMALNTLTHSSHVRTRRRHHLKAKIAESSESSSEQRPVFQGFVPDQLLDHVATSQQSDEASRELAKRTLNINQKLQGDLATSSPTVNDAATSSKLQRRIFDMKNIVQINGRSDETYKLLPGTLVRSEGDPPVPDEHANQVYDNSAMVLEFYQQVFGYNFLDDLGAPIISSIHYENGYQNAQWVGDLARQMIYGDGGSNLYNFTACLDIIGHEMAHAVTEYICPLEYEGESGALNEHVSDAFGMMVTLWADKKTTAESDWLIGEGSLMPGVKGIALRNMKFPGTAYDDPKFGKDPQPASWAEIEAYKTKHVRWNVYDHGSVHAFSGVPNRAFVLAAESLGGYCWETAGKVWWTVLKGKRVSSTCTFVEFADATVDVARELLGEQAAGLVRNAWDEVGVKKAAA</sequence>
<dbReference type="CDD" id="cd09597">
    <property type="entry name" value="M4_TLP"/>
    <property type="match status" value="1"/>
</dbReference>
<accession>A0A6G1I9X4</accession>
<dbReference type="PANTHER" id="PTHR43579:SF1">
    <property type="entry name" value="NEUTRAL METALLOPROTEINASE"/>
    <property type="match status" value="1"/>
</dbReference>
<comment type="similarity">
    <text evidence="1">Belongs to the peptidase M4 family.</text>
</comment>
<keyword evidence="10" id="KW-1185">Reference proteome</keyword>
<evidence type="ECO:0000256" key="1">
    <source>
        <dbReference type="ARBA" id="ARBA00009388"/>
    </source>
</evidence>
<feature type="domain" description="Peptidase M4" evidence="7">
    <location>
        <begin position="144"/>
        <end position="245"/>
    </location>
</feature>
<feature type="domain" description="Peptidase M4 C-terminal" evidence="8">
    <location>
        <begin position="250"/>
        <end position="423"/>
    </location>
</feature>
<proteinExistence type="inferred from homology"/>
<reference evidence="9" key="1">
    <citation type="journal article" date="2020" name="Stud. Mycol.">
        <title>101 Dothideomycetes genomes: a test case for predicting lifestyles and emergence of pathogens.</title>
        <authorList>
            <person name="Haridas S."/>
            <person name="Albert R."/>
            <person name="Binder M."/>
            <person name="Bloem J."/>
            <person name="Labutti K."/>
            <person name="Salamov A."/>
            <person name="Andreopoulos B."/>
            <person name="Baker S."/>
            <person name="Barry K."/>
            <person name="Bills G."/>
            <person name="Bluhm B."/>
            <person name="Cannon C."/>
            <person name="Castanera R."/>
            <person name="Culley D."/>
            <person name="Daum C."/>
            <person name="Ezra D."/>
            <person name="Gonzalez J."/>
            <person name="Henrissat B."/>
            <person name="Kuo A."/>
            <person name="Liang C."/>
            <person name="Lipzen A."/>
            <person name="Lutzoni F."/>
            <person name="Magnuson J."/>
            <person name="Mondo S."/>
            <person name="Nolan M."/>
            <person name="Ohm R."/>
            <person name="Pangilinan J."/>
            <person name="Park H.-J."/>
            <person name="Ramirez L."/>
            <person name="Alfaro M."/>
            <person name="Sun H."/>
            <person name="Tritt A."/>
            <person name="Yoshinaga Y."/>
            <person name="Zwiers L.-H."/>
            <person name="Turgeon B."/>
            <person name="Goodwin S."/>
            <person name="Spatafora J."/>
            <person name="Crous P."/>
            <person name="Grigoriev I."/>
        </authorList>
    </citation>
    <scope>NUCLEOTIDE SEQUENCE</scope>
    <source>
        <strain evidence="9">CBS 262.69</strain>
    </source>
</reference>
<dbReference type="EMBL" id="ML996688">
    <property type="protein sequence ID" value="KAF2404785.1"/>
    <property type="molecule type" value="Genomic_DNA"/>
</dbReference>
<dbReference type="InterPro" id="IPR027268">
    <property type="entry name" value="Peptidase_M4/M1_CTD_sf"/>
</dbReference>
<gene>
    <name evidence="9" type="ORF">EJ06DRAFT_526849</name>
</gene>
<dbReference type="PRINTS" id="PR00730">
    <property type="entry name" value="THERMOLYSIN"/>
</dbReference>
<dbReference type="GO" id="GO:0006508">
    <property type="term" value="P:proteolysis"/>
    <property type="evidence" value="ECO:0007669"/>
    <property type="project" value="UniProtKB-KW"/>
</dbReference>
<dbReference type="AlphaFoldDB" id="A0A6G1I9X4"/>
<evidence type="ECO:0000313" key="10">
    <source>
        <dbReference type="Proteomes" id="UP000799640"/>
    </source>
</evidence>
<name>A0A6G1I9X4_9PEZI</name>
<dbReference type="Proteomes" id="UP000799640">
    <property type="component" value="Unassembled WGS sequence"/>
</dbReference>
<dbReference type="Pfam" id="PF02868">
    <property type="entry name" value="Peptidase_M4_C"/>
    <property type="match status" value="1"/>
</dbReference>
<keyword evidence="5" id="KW-0862">Zinc</keyword>
<keyword evidence="2" id="KW-0645">Protease</keyword>
<evidence type="ECO:0000256" key="6">
    <source>
        <dbReference type="ARBA" id="ARBA00023049"/>
    </source>
</evidence>
<organism evidence="9 10">
    <name type="scientific">Trichodelitschia bisporula</name>
    <dbReference type="NCBI Taxonomy" id="703511"/>
    <lineage>
        <taxon>Eukaryota</taxon>
        <taxon>Fungi</taxon>
        <taxon>Dikarya</taxon>
        <taxon>Ascomycota</taxon>
        <taxon>Pezizomycotina</taxon>
        <taxon>Dothideomycetes</taxon>
        <taxon>Dothideomycetes incertae sedis</taxon>
        <taxon>Phaeotrichales</taxon>
        <taxon>Phaeotrichaceae</taxon>
        <taxon>Trichodelitschia</taxon>
    </lineage>
</organism>
<dbReference type="SUPFAM" id="SSF55486">
    <property type="entry name" value="Metalloproteases ('zincins'), catalytic domain"/>
    <property type="match status" value="1"/>
</dbReference>
<dbReference type="GO" id="GO:0004222">
    <property type="term" value="F:metalloendopeptidase activity"/>
    <property type="evidence" value="ECO:0007669"/>
    <property type="project" value="InterPro"/>
</dbReference>
<dbReference type="PANTHER" id="PTHR43579">
    <property type="match status" value="1"/>
</dbReference>
<dbReference type="InterPro" id="IPR001570">
    <property type="entry name" value="Peptidase_M4_C_domain"/>
</dbReference>
<keyword evidence="3" id="KW-0479">Metal-binding</keyword>
<dbReference type="Gene3D" id="1.10.390.10">
    <property type="entry name" value="Neutral Protease Domain 2"/>
    <property type="match status" value="1"/>
</dbReference>
<dbReference type="InterPro" id="IPR052759">
    <property type="entry name" value="Metalloprotease_M4"/>
</dbReference>
<protein>
    <submittedName>
        <fullName evidence="9">Zincin</fullName>
    </submittedName>
</protein>